<feature type="signal peptide" evidence="1">
    <location>
        <begin position="1"/>
        <end position="23"/>
    </location>
</feature>
<sequence length="299" mass="31561">MYMSTIRKSVLALPLLLLSSVFGASVAEAGMLYWNLFNFEEESSVGSVFVTYATADDMLNDANRLSVVSPDGPGSSENNIIGSGSDGDIFWNVFNFEEESSTSAVFATYGTSDDMLNDANRLSVVSPDGPGSSENNIVGSGSDGESYWNVFNFEEESSVSAVFATYGSNDDMLNDANRLSVVSPTGPGSSENNIIGSGSDGSLYWNLFNFEGESSVSAVFATYITLEDMLNDSNRLSVVSPNGPGSSENNIVGTGAFAMNVSFPVSAPNSLVLLLFGLAVMGGVRHTKMKAGSWSRPLG</sequence>
<dbReference type="Proteomes" id="UP000626148">
    <property type="component" value="Unassembled WGS sequence"/>
</dbReference>
<evidence type="ECO:0008006" key="4">
    <source>
        <dbReference type="Google" id="ProtNLM"/>
    </source>
</evidence>
<comment type="caution">
    <text evidence="2">The sequence shown here is derived from an EMBL/GenBank/DDBJ whole genome shotgun (WGS) entry which is preliminary data.</text>
</comment>
<evidence type="ECO:0000313" key="3">
    <source>
        <dbReference type="Proteomes" id="UP000626148"/>
    </source>
</evidence>
<feature type="chain" id="PRO_5037265665" description="PEP-CTERM protein-sorting domain-containing protein" evidence="1">
    <location>
        <begin position="24"/>
        <end position="299"/>
    </location>
</feature>
<accession>A0A918KPZ0</accession>
<evidence type="ECO:0000256" key="1">
    <source>
        <dbReference type="SAM" id="SignalP"/>
    </source>
</evidence>
<proteinExistence type="predicted"/>
<gene>
    <name evidence="2" type="ORF">GCM10007392_43650</name>
</gene>
<dbReference type="AlphaFoldDB" id="A0A918KPZ0"/>
<reference evidence="2" key="2">
    <citation type="submission" date="2020-09" db="EMBL/GenBank/DDBJ databases">
        <authorList>
            <person name="Sun Q."/>
            <person name="Kim S."/>
        </authorList>
    </citation>
    <scope>NUCLEOTIDE SEQUENCE</scope>
    <source>
        <strain evidence="2">KCTC 22169</strain>
    </source>
</reference>
<name>A0A918KPZ0_9GAMM</name>
<keyword evidence="3" id="KW-1185">Reference proteome</keyword>
<evidence type="ECO:0000313" key="2">
    <source>
        <dbReference type="EMBL" id="GGX71409.1"/>
    </source>
</evidence>
<protein>
    <recommendedName>
        <fullName evidence="4">PEP-CTERM protein-sorting domain-containing protein</fullName>
    </recommendedName>
</protein>
<keyword evidence="1" id="KW-0732">Signal</keyword>
<dbReference type="RefSeq" id="WP_189612779.1">
    <property type="nucleotide sequence ID" value="NZ_BMXR01000014.1"/>
</dbReference>
<reference evidence="2" key="1">
    <citation type="journal article" date="2014" name="Int. J. Syst. Evol. Microbiol.">
        <title>Complete genome sequence of Corynebacterium casei LMG S-19264T (=DSM 44701T), isolated from a smear-ripened cheese.</title>
        <authorList>
            <consortium name="US DOE Joint Genome Institute (JGI-PGF)"/>
            <person name="Walter F."/>
            <person name="Albersmeier A."/>
            <person name="Kalinowski J."/>
            <person name="Ruckert C."/>
        </authorList>
    </citation>
    <scope>NUCLEOTIDE SEQUENCE</scope>
    <source>
        <strain evidence="2">KCTC 22169</strain>
    </source>
</reference>
<organism evidence="2 3">
    <name type="scientific">Saccharospirillum salsuginis</name>
    <dbReference type="NCBI Taxonomy" id="418750"/>
    <lineage>
        <taxon>Bacteria</taxon>
        <taxon>Pseudomonadati</taxon>
        <taxon>Pseudomonadota</taxon>
        <taxon>Gammaproteobacteria</taxon>
        <taxon>Oceanospirillales</taxon>
        <taxon>Saccharospirillaceae</taxon>
        <taxon>Saccharospirillum</taxon>
    </lineage>
</organism>
<dbReference type="EMBL" id="BMXR01000014">
    <property type="protein sequence ID" value="GGX71409.1"/>
    <property type="molecule type" value="Genomic_DNA"/>
</dbReference>